<dbReference type="EMBL" id="JAYMYR010000009">
    <property type="protein sequence ID" value="KAK7343195.1"/>
    <property type="molecule type" value="Genomic_DNA"/>
</dbReference>
<reference evidence="2 3" key="1">
    <citation type="submission" date="2024-01" db="EMBL/GenBank/DDBJ databases">
        <title>The genomes of 5 underutilized Papilionoideae crops provide insights into root nodulation and disease resistanc.</title>
        <authorList>
            <person name="Jiang F."/>
        </authorList>
    </citation>
    <scope>NUCLEOTIDE SEQUENCE [LARGE SCALE GENOMIC DNA]</scope>
    <source>
        <strain evidence="2">JINMINGXINNONG_FW02</strain>
        <tissue evidence="2">Leaves</tissue>
    </source>
</reference>
<sequence>MESRCLVLRYGYWFRKHRMITFLVIFSSNINNIGCVNGETQQQQNYPPSTRSEMEAMLTKLISSNDSEPLQEFEGKPVKDEAGDTVSQPPLQHNGYSFGSPPQINLLHFPH</sequence>
<feature type="compositionally biased region" description="Polar residues" evidence="1">
    <location>
        <begin position="85"/>
        <end position="102"/>
    </location>
</feature>
<dbReference type="AlphaFoldDB" id="A0AAN9LVH8"/>
<feature type="region of interest" description="Disordered" evidence="1">
    <location>
        <begin position="64"/>
        <end position="102"/>
    </location>
</feature>
<gene>
    <name evidence="2" type="ORF">VNO80_26159</name>
</gene>
<evidence type="ECO:0000313" key="2">
    <source>
        <dbReference type="EMBL" id="KAK7343195.1"/>
    </source>
</evidence>
<proteinExistence type="predicted"/>
<keyword evidence="3" id="KW-1185">Reference proteome</keyword>
<accession>A0AAN9LVH8</accession>
<comment type="caution">
    <text evidence="2">The sequence shown here is derived from an EMBL/GenBank/DDBJ whole genome shotgun (WGS) entry which is preliminary data.</text>
</comment>
<evidence type="ECO:0000313" key="3">
    <source>
        <dbReference type="Proteomes" id="UP001374584"/>
    </source>
</evidence>
<evidence type="ECO:0000256" key="1">
    <source>
        <dbReference type="SAM" id="MobiDB-lite"/>
    </source>
</evidence>
<feature type="compositionally biased region" description="Basic and acidic residues" evidence="1">
    <location>
        <begin position="73"/>
        <end position="82"/>
    </location>
</feature>
<name>A0AAN9LVH8_PHACN</name>
<protein>
    <submittedName>
        <fullName evidence="2">Uncharacterized protein</fullName>
    </submittedName>
</protein>
<dbReference type="Proteomes" id="UP001374584">
    <property type="component" value="Unassembled WGS sequence"/>
</dbReference>
<organism evidence="2 3">
    <name type="scientific">Phaseolus coccineus</name>
    <name type="common">Scarlet runner bean</name>
    <name type="synonym">Phaseolus multiflorus</name>
    <dbReference type="NCBI Taxonomy" id="3886"/>
    <lineage>
        <taxon>Eukaryota</taxon>
        <taxon>Viridiplantae</taxon>
        <taxon>Streptophyta</taxon>
        <taxon>Embryophyta</taxon>
        <taxon>Tracheophyta</taxon>
        <taxon>Spermatophyta</taxon>
        <taxon>Magnoliopsida</taxon>
        <taxon>eudicotyledons</taxon>
        <taxon>Gunneridae</taxon>
        <taxon>Pentapetalae</taxon>
        <taxon>rosids</taxon>
        <taxon>fabids</taxon>
        <taxon>Fabales</taxon>
        <taxon>Fabaceae</taxon>
        <taxon>Papilionoideae</taxon>
        <taxon>50 kb inversion clade</taxon>
        <taxon>NPAAA clade</taxon>
        <taxon>indigoferoid/millettioid clade</taxon>
        <taxon>Phaseoleae</taxon>
        <taxon>Phaseolus</taxon>
    </lineage>
</organism>